<dbReference type="PANTHER" id="PTHR34614">
    <property type="match status" value="1"/>
</dbReference>
<protein>
    <submittedName>
        <fullName evidence="2">IS1634 family transposase</fullName>
    </submittedName>
</protein>
<dbReference type="EMBL" id="DRNZ01000158">
    <property type="protein sequence ID" value="HHO58006.1"/>
    <property type="molecule type" value="Genomic_DNA"/>
</dbReference>
<evidence type="ECO:0000259" key="1">
    <source>
        <dbReference type="Pfam" id="PF01609"/>
    </source>
</evidence>
<feature type="domain" description="Transposase IS4-like" evidence="1">
    <location>
        <begin position="185"/>
        <end position="477"/>
    </location>
</feature>
<comment type="caution">
    <text evidence="2">The sequence shown here is derived from an EMBL/GenBank/DDBJ whole genome shotgun (WGS) entry which is preliminary data.</text>
</comment>
<dbReference type="GO" id="GO:0003677">
    <property type="term" value="F:DNA binding"/>
    <property type="evidence" value="ECO:0007669"/>
    <property type="project" value="InterPro"/>
</dbReference>
<gene>
    <name evidence="2" type="ORF">ENJ85_02425</name>
</gene>
<accession>A0A7C5SQ27</accession>
<dbReference type="Proteomes" id="UP000886105">
    <property type="component" value="Unassembled WGS sequence"/>
</dbReference>
<dbReference type="GO" id="GO:0006313">
    <property type="term" value="P:DNA transposition"/>
    <property type="evidence" value="ECO:0007669"/>
    <property type="project" value="InterPro"/>
</dbReference>
<dbReference type="InterPro" id="IPR002559">
    <property type="entry name" value="Transposase_11"/>
</dbReference>
<proteinExistence type="predicted"/>
<dbReference type="SUPFAM" id="SSF53098">
    <property type="entry name" value="Ribonuclease H-like"/>
    <property type="match status" value="1"/>
</dbReference>
<dbReference type="AlphaFoldDB" id="A0A7C5SQ27"/>
<dbReference type="PANTHER" id="PTHR34614:SF2">
    <property type="entry name" value="TRANSPOSASE IS4-LIKE DOMAIN-CONTAINING PROTEIN"/>
    <property type="match status" value="1"/>
</dbReference>
<reference evidence="2" key="1">
    <citation type="journal article" date="2020" name="mSystems">
        <title>Genome- and Community-Level Interaction Insights into Carbon Utilization and Element Cycling Functions of Hydrothermarchaeota in Hydrothermal Sediment.</title>
        <authorList>
            <person name="Zhou Z."/>
            <person name="Liu Y."/>
            <person name="Xu W."/>
            <person name="Pan J."/>
            <person name="Luo Z.H."/>
            <person name="Li M."/>
        </authorList>
    </citation>
    <scope>NUCLEOTIDE SEQUENCE [LARGE SCALE GENOMIC DNA]</scope>
    <source>
        <strain evidence="2">HyVt-523</strain>
    </source>
</reference>
<evidence type="ECO:0000313" key="2">
    <source>
        <dbReference type="EMBL" id="HHO58006.1"/>
    </source>
</evidence>
<dbReference type="Pfam" id="PF01609">
    <property type="entry name" value="DDE_Tnp_1"/>
    <property type="match status" value="1"/>
</dbReference>
<sequence>MFIKRSKSRRGDKVYQSVLLVQGERVPVPRGPGRPRKGEKRKTKVVHRTLANLSKLPEPLVAMIERFCKAERAGEPLDAFVSQDEPVIGPAYGPLAALLMLARQLGIDKALGGGRQARLAMFLVLARVAHRGSRLSSVRWAATQAVSEVLGLGDFDEDDLYEALDWLATQQERIEKELAPQAEGGTVFLYDVTSSYLEGQHNELAAPGYNRDGKRYKKQIVAGLLTDVHGDPVAVQVYAGNTSDPDTVSDQVDKLARRFNAKDIVLVGDRGMIKAKGRNLLAEQGFRYITSMTDPEIRKALASGLLQLDLFDEEVAEVVAGERRYILRRNPAMMARTRSRRADQLARVQAKVDARNEQVVASRRADPAVSLRFANKWLKTYKLHKYVRAELQGQVVHLIVDEEAKAELESLDGCYVVTTDVPVEHASAQEIWDRYGDLQKVERDFRTMKTSGLELRPIFLRKANRTRAHAFVTMLALKIIRELERRIAPLGLTWKDALDRLQAVRLVTLADPALALWRLPTKWAPEQREVLDVLPRLPPPRLSLHIAGGIVQN</sequence>
<name>A0A7C5SQ27_9DEIN</name>
<organism evidence="2">
    <name type="scientific">Oceanithermus profundus</name>
    <dbReference type="NCBI Taxonomy" id="187137"/>
    <lineage>
        <taxon>Bacteria</taxon>
        <taxon>Thermotogati</taxon>
        <taxon>Deinococcota</taxon>
        <taxon>Deinococci</taxon>
        <taxon>Thermales</taxon>
        <taxon>Thermaceae</taxon>
        <taxon>Oceanithermus</taxon>
    </lineage>
</organism>
<dbReference type="InterPro" id="IPR012337">
    <property type="entry name" value="RNaseH-like_sf"/>
</dbReference>
<dbReference type="InterPro" id="IPR047654">
    <property type="entry name" value="IS1634_transpos"/>
</dbReference>
<dbReference type="GO" id="GO:0004803">
    <property type="term" value="F:transposase activity"/>
    <property type="evidence" value="ECO:0007669"/>
    <property type="project" value="InterPro"/>
</dbReference>
<dbReference type="NCBIfam" id="NF033559">
    <property type="entry name" value="transpos_IS1634"/>
    <property type="match status" value="1"/>
</dbReference>